<dbReference type="EMBL" id="JAGMUV010000010">
    <property type="protein sequence ID" value="KAH7141643.1"/>
    <property type="molecule type" value="Genomic_DNA"/>
</dbReference>
<keyword evidence="5" id="KW-1185">Reference proteome</keyword>
<evidence type="ECO:0000256" key="2">
    <source>
        <dbReference type="ARBA" id="ARBA00022801"/>
    </source>
</evidence>
<feature type="domain" description="Thioesterase" evidence="3">
    <location>
        <begin position="34"/>
        <end position="108"/>
    </location>
</feature>
<dbReference type="Gene3D" id="3.10.129.10">
    <property type="entry name" value="Hotdog Thioesterase"/>
    <property type="match status" value="1"/>
</dbReference>
<accession>A0A9P9EQ81</accession>
<dbReference type="Pfam" id="PF03061">
    <property type="entry name" value="4HBT"/>
    <property type="match status" value="1"/>
</dbReference>
<dbReference type="InterPro" id="IPR039298">
    <property type="entry name" value="ACOT13"/>
</dbReference>
<dbReference type="Proteomes" id="UP000738349">
    <property type="component" value="Unassembled WGS sequence"/>
</dbReference>
<dbReference type="CDD" id="cd03443">
    <property type="entry name" value="PaaI_thioesterase"/>
    <property type="match status" value="1"/>
</dbReference>
<dbReference type="PANTHER" id="PTHR21660:SF1">
    <property type="entry name" value="ACYL-COENZYME A THIOESTERASE 13"/>
    <property type="match status" value="1"/>
</dbReference>
<dbReference type="OrthoDB" id="2831072at2759"/>
<name>A0A9P9EQ81_9HYPO</name>
<evidence type="ECO:0000256" key="1">
    <source>
        <dbReference type="ARBA" id="ARBA00008324"/>
    </source>
</evidence>
<dbReference type="AlphaFoldDB" id="A0A9P9EQ81"/>
<evidence type="ECO:0000313" key="4">
    <source>
        <dbReference type="EMBL" id="KAH7141643.1"/>
    </source>
</evidence>
<gene>
    <name evidence="4" type="ORF">EDB81DRAFT_653360</name>
</gene>
<dbReference type="InterPro" id="IPR006683">
    <property type="entry name" value="Thioestr_dom"/>
</dbReference>
<protein>
    <submittedName>
        <fullName evidence="4">HotDog domain-containing protein</fullName>
    </submittedName>
</protein>
<dbReference type="GO" id="GO:0047617">
    <property type="term" value="F:fatty acyl-CoA hydrolase activity"/>
    <property type="evidence" value="ECO:0007669"/>
    <property type="project" value="InterPro"/>
</dbReference>
<dbReference type="InterPro" id="IPR029069">
    <property type="entry name" value="HotDog_dom_sf"/>
</dbReference>
<comment type="similarity">
    <text evidence="1">Belongs to the thioesterase PaaI family.</text>
</comment>
<organism evidence="4 5">
    <name type="scientific">Dactylonectria macrodidyma</name>
    <dbReference type="NCBI Taxonomy" id="307937"/>
    <lineage>
        <taxon>Eukaryota</taxon>
        <taxon>Fungi</taxon>
        <taxon>Dikarya</taxon>
        <taxon>Ascomycota</taxon>
        <taxon>Pezizomycotina</taxon>
        <taxon>Sordariomycetes</taxon>
        <taxon>Hypocreomycetidae</taxon>
        <taxon>Hypocreales</taxon>
        <taxon>Nectriaceae</taxon>
        <taxon>Dactylonectria</taxon>
    </lineage>
</organism>
<evidence type="ECO:0000313" key="5">
    <source>
        <dbReference type="Proteomes" id="UP000738349"/>
    </source>
</evidence>
<comment type="caution">
    <text evidence="4">The sequence shown here is derived from an EMBL/GenBank/DDBJ whole genome shotgun (WGS) entry which is preliminary data.</text>
</comment>
<proteinExistence type="inferred from homology"/>
<dbReference type="PANTHER" id="PTHR21660">
    <property type="entry name" value="THIOESTERASE SUPERFAMILY MEMBER-RELATED"/>
    <property type="match status" value="1"/>
</dbReference>
<evidence type="ECO:0000259" key="3">
    <source>
        <dbReference type="Pfam" id="PF03061"/>
    </source>
</evidence>
<dbReference type="SUPFAM" id="SSF54637">
    <property type="entry name" value="Thioesterase/thiol ester dehydrase-isomerase"/>
    <property type="match status" value="1"/>
</dbReference>
<keyword evidence="2" id="KW-0378">Hydrolase</keyword>
<reference evidence="4" key="1">
    <citation type="journal article" date="2021" name="Nat. Commun.">
        <title>Genetic determinants of endophytism in the Arabidopsis root mycobiome.</title>
        <authorList>
            <person name="Mesny F."/>
            <person name="Miyauchi S."/>
            <person name="Thiergart T."/>
            <person name="Pickel B."/>
            <person name="Atanasova L."/>
            <person name="Karlsson M."/>
            <person name="Huettel B."/>
            <person name="Barry K.W."/>
            <person name="Haridas S."/>
            <person name="Chen C."/>
            <person name="Bauer D."/>
            <person name="Andreopoulos W."/>
            <person name="Pangilinan J."/>
            <person name="LaButti K."/>
            <person name="Riley R."/>
            <person name="Lipzen A."/>
            <person name="Clum A."/>
            <person name="Drula E."/>
            <person name="Henrissat B."/>
            <person name="Kohler A."/>
            <person name="Grigoriev I.V."/>
            <person name="Martin F.M."/>
            <person name="Hacquard S."/>
        </authorList>
    </citation>
    <scope>NUCLEOTIDE SEQUENCE</scope>
    <source>
        <strain evidence="4">MPI-CAGE-AT-0147</strain>
    </source>
</reference>
<sequence>MLEHLKLISATSSQENTRVVFLLKGGPNLTNRIGNLHGGAVALIYDMCTTMCTAPLAKKGFWEFGGVSRCLSVTYMRPAKASMDILVECEVLQLGKRLATIRGQMRDRATGNLLSVAEHNKVSISFAQPNPTL</sequence>